<feature type="transmembrane region" description="Helical" evidence="2">
    <location>
        <begin position="96"/>
        <end position="117"/>
    </location>
</feature>
<evidence type="ECO:0000256" key="1">
    <source>
        <dbReference type="SAM" id="MobiDB-lite"/>
    </source>
</evidence>
<evidence type="ECO:0000256" key="3">
    <source>
        <dbReference type="SAM" id="SignalP"/>
    </source>
</evidence>
<keyword evidence="2" id="KW-1133">Transmembrane helix</keyword>
<feature type="region of interest" description="Disordered" evidence="1">
    <location>
        <begin position="330"/>
        <end position="353"/>
    </location>
</feature>
<keyword evidence="5" id="KW-1185">Reference proteome</keyword>
<name>A0A0D2KBH9_9CHLO</name>
<evidence type="ECO:0000313" key="5">
    <source>
        <dbReference type="Proteomes" id="UP000054498"/>
    </source>
</evidence>
<dbReference type="OrthoDB" id="18869at2759"/>
<keyword evidence="2" id="KW-0812">Transmembrane</keyword>
<feature type="transmembrane region" description="Helical" evidence="2">
    <location>
        <begin position="197"/>
        <end position="223"/>
    </location>
</feature>
<gene>
    <name evidence="4" type="ORF">MNEG_0405</name>
</gene>
<dbReference type="Proteomes" id="UP000054498">
    <property type="component" value="Unassembled WGS sequence"/>
</dbReference>
<dbReference type="AlphaFoldDB" id="A0A0D2KBH9"/>
<evidence type="ECO:0000313" key="4">
    <source>
        <dbReference type="EMBL" id="KIZ07543.1"/>
    </source>
</evidence>
<evidence type="ECO:0000256" key="2">
    <source>
        <dbReference type="SAM" id="Phobius"/>
    </source>
</evidence>
<dbReference type="GeneID" id="25726523"/>
<keyword evidence="3" id="KW-0732">Signal</keyword>
<feature type="transmembrane region" description="Helical" evidence="2">
    <location>
        <begin position="138"/>
        <end position="163"/>
    </location>
</feature>
<feature type="transmembrane region" description="Helical" evidence="2">
    <location>
        <begin position="40"/>
        <end position="61"/>
    </location>
</feature>
<sequence length="353" mass="36538">MAALLLLYIGWRFTEAIAGQGYDAEFSSAKNFFKFRISPMVSGLVYCSYMAFLISAMHIVASSNDGEEAAGRLEQANAKRGEGWPGSWRFSTAGRVGLGFVGIAFLIATIIQLQGVFSRKWHRDYQQPTSRAGRVVMTAVFTLGHIGFAGRAGAFVSMAALFLKDAGGVDDDTVSHESSMVANALYQLQSGGPGLRAILFLIGALLVVYGAFAVASAVGGRQFPTPPPSRRRRPTAAEVIAAGESGAGAAGGAGGKEEVHNGWVQRLVRRAAGCGSMWRRDESGDGLKAKSSNTSTGASLSAAPAAVLAVRGGSPIAAEAVPGLSFIRTGSRGDEGATLDAAERGAGAGVRSG</sequence>
<feature type="chain" id="PRO_5002256779" evidence="3">
    <location>
        <begin position="17"/>
        <end position="353"/>
    </location>
</feature>
<dbReference type="EMBL" id="KK100251">
    <property type="protein sequence ID" value="KIZ07543.1"/>
    <property type="molecule type" value="Genomic_DNA"/>
</dbReference>
<dbReference type="KEGG" id="mng:MNEG_0405"/>
<protein>
    <submittedName>
        <fullName evidence="4">Uncharacterized protein</fullName>
    </submittedName>
</protein>
<dbReference type="RefSeq" id="XP_013906562.1">
    <property type="nucleotide sequence ID" value="XM_014051108.1"/>
</dbReference>
<feature type="signal peptide" evidence="3">
    <location>
        <begin position="1"/>
        <end position="16"/>
    </location>
</feature>
<proteinExistence type="predicted"/>
<accession>A0A0D2KBH9</accession>
<organism evidence="4 5">
    <name type="scientific">Monoraphidium neglectum</name>
    <dbReference type="NCBI Taxonomy" id="145388"/>
    <lineage>
        <taxon>Eukaryota</taxon>
        <taxon>Viridiplantae</taxon>
        <taxon>Chlorophyta</taxon>
        <taxon>core chlorophytes</taxon>
        <taxon>Chlorophyceae</taxon>
        <taxon>CS clade</taxon>
        <taxon>Sphaeropleales</taxon>
        <taxon>Selenastraceae</taxon>
        <taxon>Monoraphidium</taxon>
    </lineage>
</organism>
<keyword evidence="2" id="KW-0472">Membrane</keyword>
<reference evidence="4 5" key="1">
    <citation type="journal article" date="2013" name="BMC Genomics">
        <title>Reconstruction of the lipid metabolism for the microalga Monoraphidium neglectum from its genome sequence reveals characteristics suitable for biofuel production.</title>
        <authorList>
            <person name="Bogen C."/>
            <person name="Al-Dilaimi A."/>
            <person name="Albersmeier A."/>
            <person name="Wichmann J."/>
            <person name="Grundmann M."/>
            <person name="Rupp O."/>
            <person name="Lauersen K.J."/>
            <person name="Blifernez-Klassen O."/>
            <person name="Kalinowski J."/>
            <person name="Goesmann A."/>
            <person name="Mussgnug J.H."/>
            <person name="Kruse O."/>
        </authorList>
    </citation>
    <scope>NUCLEOTIDE SEQUENCE [LARGE SCALE GENOMIC DNA]</scope>
    <source>
        <strain evidence="4 5">SAG 48.87</strain>
    </source>
</reference>